<evidence type="ECO:0000256" key="1">
    <source>
        <dbReference type="SAM" id="MobiDB-lite"/>
    </source>
</evidence>
<reference evidence="2" key="2">
    <citation type="submission" date="2019-09" db="EMBL/GenBank/DDBJ databases">
        <authorList>
            <consortium name="NCBI Pathogen Detection Project"/>
        </authorList>
    </citation>
    <scope>NUCLEOTIDE SEQUENCE</scope>
    <source>
        <strain evidence="2">CL18-200174</strain>
    </source>
</reference>
<dbReference type="EMBL" id="DACWOD010000009">
    <property type="protein sequence ID" value="HAU2397003.1"/>
    <property type="molecule type" value="Genomic_DNA"/>
</dbReference>
<evidence type="ECO:0000313" key="2">
    <source>
        <dbReference type="EMBL" id="HAU2397003.1"/>
    </source>
</evidence>
<feature type="region of interest" description="Disordered" evidence="1">
    <location>
        <begin position="1"/>
        <end position="31"/>
    </location>
</feature>
<comment type="caution">
    <text evidence="2">The sequence shown here is derived from an EMBL/GenBank/DDBJ whole genome shotgun (WGS) entry which is preliminary data.</text>
</comment>
<dbReference type="RefSeq" id="WP_044497774.1">
    <property type="nucleotide sequence ID" value="NZ_CDDZ01000066.1"/>
</dbReference>
<accession>A0AAN5TB92</accession>
<proteinExistence type="predicted"/>
<protein>
    <submittedName>
        <fullName evidence="2">Uncharacterized protein</fullName>
    </submittedName>
</protein>
<dbReference type="AlphaFoldDB" id="A0AAN5TB92"/>
<name>A0AAN5TB92_LEGPN</name>
<evidence type="ECO:0000313" key="3">
    <source>
        <dbReference type="Proteomes" id="UP000863577"/>
    </source>
</evidence>
<reference evidence="2" key="1">
    <citation type="journal article" date="2018" name="Genome Biol.">
        <title>SKESA: strategic k-mer extension for scrupulous assemblies.</title>
        <authorList>
            <person name="Souvorov A."/>
            <person name="Agarwala R."/>
            <person name="Lipman D.J."/>
        </authorList>
    </citation>
    <scope>NUCLEOTIDE SEQUENCE</scope>
    <source>
        <strain evidence="2">CL18-200174</strain>
    </source>
</reference>
<sequence length="670" mass="75658">MTKKHLNPDSQTDLGDTEKVELEDTDTVDIPTEGDLSPSKMRFIWEGDFSSYQLKAADLRPITRHYKQKNHIQIVINGEHPFGQELISKKLAAMDEQIKGLNDDSLKYALYIQKHWLQPGYLGDQFCISNMFGSDFSKVYKELKQLLAPYLTNDGEIKKGLSTQELLDLNEIVKAKFAALFDAKITRYIAFLDESKSDVCLDKQEVIDEIKKIQSGLKPGQLAGYVYTNNRKIGESHFEVVIIGPETIIKPVHWGNQGRERGLYSEDLTGMFDTKIDSFVQTTSAIPLPQAGHEECGTLGIMYLNELLKDNAKQLQEDSLRFSFYDKGNSLAHFFFPSPQVLRFSQSSAYNSVIKAMLEDTPDVEVIHGNKKYRVKTLRGILEESIEAAKKCGNSELAARNQKILDDLPSFRKHWLQSYDLCEQKRSLMEDRHNLYLAYTTQRMRRKADEQDEHAGLQVDFELENPPLLPETPAETEIVTEATNPTSDEVMQSSSNREHSFTPQQSTIIIEAMQKALTSMGTSRFVSGRDDKEKLLVQFKSAFENATNGQERHEALRNFVTTASTPRQGLLNFFPAAYGKTRSATAFYEHVKNQEPSLVEVLKTMDGEKGRKVVAQSNSSDETTATMPADQARGIMQHFKRAIQVERGSELKAGNDSVDSQNLCGTGLKI</sequence>
<gene>
    <name evidence="2" type="ORF">JBK99_11790</name>
</gene>
<dbReference type="Proteomes" id="UP000863577">
    <property type="component" value="Unassembled WGS sequence"/>
</dbReference>
<organism evidence="2 3">
    <name type="scientific">Legionella pneumophila</name>
    <dbReference type="NCBI Taxonomy" id="446"/>
    <lineage>
        <taxon>Bacteria</taxon>
        <taxon>Pseudomonadati</taxon>
        <taxon>Pseudomonadota</taxon>
        <taxon>Gammaproteobacteria</taxon>
        <taxon>Legionellales</taxon>
        <taxon>Legionellaceae</taxon>
        <taxon>Legionella</taxon>
    </lineage>
</organism>